<accession>A0A4Y2GNF1</accession>
<sequence>MHGQHVGFLAVHEKQEANRVATASHGELPRLPSRDGSKQQKAEGKGEGKLEGRKEPWVPRDWDTRTHLKKVSPLRGRISEKPQKAA</sequence>
<dbReference type="AlphaFoldDB" id="A0A4Y2GNF1"/>
<evidence type="ECO:0000256" key="1">
    <source>
        <dbReference type="SAM" id="MobiDB-lite"/>
    </source>
</evidence>
<feature type="region of interest" description="Disordered" evidence="1">
    <location>
        <begin position="1"/>
        <end position="86"/>
    </location>
</feature>
<name>A0A4Y2GNF1_ARAVE</name>
<gene>
    <name evidence="2" type="ORF">AVEN_105506_1</name>
</gene>
<feature type="compositionally biased region" description="Basic and acidic residues" evidence="1">
    <location>
        <begin position="77"/>
        <end position="86"/>
    </location>
</feature>
<keyword evidence="3" id="KW-1185">Reference proteome</keyword>
<organism evidence="2 3">
    <name type="scientific">Araneus ventricosus</name>
    <name type="common">Orbweaver spider</name>
    <name type="synonym">Epeira ventricosa</name>
    <dbReference type="NCBI Taxonomy" id="182803"/>
    <lineage>
        <taxon>Eukaryota</taxon>
        <taxon>Metazoa</taxon>
        <taxon>Ecdysozoa</taxon>
        <taxon>Arthropoda</taxon>
        <taxon>Chelicerata</taxon>
        <taxon>Arachnida</taxon>
        <taxon>Araneae</taxon>
        <taxon>Araneomorphae</taxon>
        <taxon>Entelegynae</taxon>
        <taxon>Araneoidea</taxon>
        <taxon>Araneidae</taxon>
        <taxon>Araneus</taxon>
    </lineage>
</organism>
<evidence type="ECO:0000313" key="3">
    <source>
        <dbReference type="Proteomes" id="UP000499080"/>
    </source>
</evidence>
<evidence type="ECO:0000313" key="2">
    <source>
        <dbReference type="EMBL" id="GBM53624.1"/>
    </source>
</evidence>
<comment type="caution">
    <text evidence="2">The sequence shown here is derived from an EMBL/GenBank/DDBJ whole genome shotgun (WGS) entry which is preliminary data.</text>
</comment>
<dbReference type="Proteomes" id="UP000499080">
    <property type="component" value="Unassembled WGS sequence"/>
</dbReference>
<proteinExistence type="predicted"/>
<reference evidence="2 3" key="1">
    <citation type="journal article" date="2019" name="Sci. Rep.">
        <title>Orb-weaving spider Araneus ventricosus genome elucidates the spidroin gene catalogue.</title>
        <authorList>
            <person name="Kono N."/>
            <person name="Nakamura H."/>
            <person name="Ohtoshi R."/>
            <person name="Moran D.A.P."/>
            <person name="Shinohara A."/>
            <person name="Yoshida Y."/>
            <person name="Fujiwara M."/>
            <person name="Mori M."/>
            <person name="Tomita M."/>
            <person name="Arakawa K."/>
        </authorList>
    </citation>
    <scope>NUCLEOTIDE SEQUENCE [LARGE SCALE GENOMIC DNA]</scope>
</reference>
<feature type="compositionally biased region" description="Basic and acidic residues" evidence="1">
    <location>
        <begin position="32"/>
        <end position="66"/>
    </location>
</feature>
<dbReference type="EMBL" id="BGPR01001426">
    <property type="protein sequence ID" value="GBM53624.1"/>
    <property type="molecule type" value="Genomic_DNA"/>
</dbReference>
<protein>
    <submittedName>
        <fullName evidence="2">Uncharacterized protein</fullName>
    </submittedName>
</protein>